<keyword evidence="1 4" id="KW-0808">Transferase</keyword>
<evidence type="ECO:0000256" key="2">
    <source>
        <dbReference type="ARBA" id="ARBA00023315"/>
    </source>
</evidence>
<keyword evidence="2 4" id="KW-0012">Acyltransferase</keyword>
<dbReference type="Proteomes" id="UP000009328">
    <property type="component" value="Unassembled WGS sequence"/>
</dbReference>
<comment type="caution">
    <text evidence="4">The sequence shown here is derived from an EMBL/GenBank/DDBJ whole genome shotgun (WGS) entry which is preliminary data.</text>
</comment>
<dbReference type="FunCoup" id="K0KEW2">
    <property type="interactions" value="37"/>
</dbReference>
<gene>
    <name evidence="4" type="ORF">BN7_1027</name>
</gene>
<protein>
    <submittedName>
        <fullName evidence="4">N-acetyltransferase HPA3</fullName>
        <ecNumber evidence="4">2.3.1.-</ecNumber>
    </submittedName>
</protein>
<dbReference type="Gene3D" id="3.40.630.30">
    <property type="match status" value="1"/>
</dbReference>
<proteinExistence type="predicted"/>
<dbReference type="HOGENOM" id="CLU_013985_32_0_1"/>
<reference evidence="4 5" key="1">
    <citation type="journal article" date="2012" name="Eukaryot. Cell">
        <title>Draft genome sequence of Wickerhamomyces ciferrii NRRL Y-1031 F-60-10.</title>
        <authorList>
            <person name="Schneider J."/>
            <person name="Andrea H."/>
            <person name="Blom J."/>
            <person name="Jaenicke S."/>
            <person name="Ruckert C."/>
            <person name="Schorsch C."/>
            <person name="Szczepanowski R."/>
            <person name="Farwick M."/>
            <person name="Goesmann A."/>
            <person name="Puhler A."/>
            <person name="Schaffer S."/>
            <person name="Tauch A."/>
            <person name="Kohler T."/>
            <person name="Brinkrolf K."/>
        </authorList>
    </citation>
    <scope>NUCLEOTIDE SEQUENCE [LARGE SCALE GENOMIC DNA]</scope>
    <source>
        <strain evidence="5">ATCC 14091 / BCRC 22168 / CBS 111 / JCM 3599 / NBRC 0793 / NRRL Y-1031 F-60-10</strain>
    </source>
</reference>
<dbReference type="CDD" id="cd04301">
    <property type="entry name" value="NAT_SF"/>
    <property type="match status" value="1"/>
</dbReference>
<evidence type="ECO:0000259" key="3">
    <source>
        <dbReference type="PROSITE" id="PS51186"/>
    </source>
</evidence>
<evidence type="ECO:0000313" key="4">
    <source>
        <dbReference type="EMBL" id="CCH41486.1"/>
    </source>
</evidence>
<accession>K0KEW2</accession>
<dbReference type="InterPro" id="IPR000182">
    <property type="entry name" value="GNAT_dom"/>
</dbReference>
<dbReference type="PROSITE" id="PS51186">
    <property type="entry name" value="GNAT"/>
    <property type="match status" value="1"/>
</dbReference>
<dbReference type="InterPro" id="IPR051016">
    <property type="entry name" value="Diverse_Substrate_AcTransf"/>
</dbReference>
<dbReference type="PANTHER" id="PTHR10545">
    <property type="entry name" value="DIAMINE N-ACETYLTRANSFERASE"/>
    <property type="match status" value="1"/>
</dbReference>
<dbReference type="InParanoid" id="K0KEW2"/>
<dbReference type="PANTHER" id="PTHR10545:SF29">
    <property type="entry name" value="GH14572P-RELATED"/>
    <property type="match status" value="1"/>
</dbReference>
<evidence type="ECO:0000313" key="5">
    <source>
        <dbReference type="Proteomes" id="UP000009328"/>
    </source>
</evidence>
<evidence type="ECO:0000256" key="1">
    <source>
        <dbReference type="ARBA" id="ARBA00022679"/>
    </source>
</evidence>
<feature type="domain" description="N-acetyltransferase" evidence="3">
    <location>
        <begin position="3"/>
        <end position="149"/>
    </location>
</feature>
<dbReference type="AlphaFoldDB" id="K0KEW2"/>
<dbReference type="STRING" id="1206466.K0KEW2"/>
<dbReference type="EC" id="2.3.1.-" evidence="4"/>
<organism evidence="4 5">
    <name type="scientific">Wickerhamomyces ciferrii (strain ATCC 14091 / BCRC 22168 / CBS 111 / JCM 3599 / NBRC 0793 / NRRL Y-1031 F-60-10)</name>
    <name type="common">Yeast</name>
    <name type="synonym">Pichia ciferrii</name>
    <dbReference type="NCBI Taxonomy" id="1206466"/>
    <lineage>
        <taxon>Eukaryota</taxon>
        <taxon>Fungi</taxon>
        <taxon>Dikarya</taxon>
        <taxon>Ascomycota</taxon>
        <taxon>Saccharomycotina</taxon>
        <taxon>Saccharomycetes</taxon>
        <taxon>Phaffomycetales</taxon>
        <taxon>Wickerhamomycetaceae</taxon>
        <taxon>Wickerhamomyces</taxon>
    </lineage>
</organism>
<dbReference type="Pfam" id="PF00583">
    <property type="entry name" value="Acetyltransf_1"/>
    <property type="match status" value="1"/>
</dbReference>
<dbReference type="GO" id="GO:0008080">
    <property type="term" value="F:N-acetyltransferase activity"/>
    <property type="evidence" value="ECO:0007669"/>
    <property type="project" value="TreeGrafter"/>
</dbReference>
<dbReference type="eggNOG" id="KOG3216">
    <property type="taxonomic scope" value="Eukaryota"/>
</dbReference>
<sequence>MSFAIHPVTKEDEEEWTRLFKLYLVFYKATVSDEIIKSTFQRALDPEIKLWAALAFSNETQKPIGLVNYFSHIQTWDIKDKILLNDLYVDEDARVKGVGRGLIEYVYNHADELGTPEVYWNTDKTNHRAQLLYTKVGVEKGKNSYKRPL</sequence>
<dbReference type="GO" id="GO:0005737">
    <property type="term" value="C:cytoplasm"/>
    <property type="evidence" value="ECO:0007669"/>
    <property type="project" value="TreeGrafter"/>
</dbReference>
<dbReference type="InterPro" id="IPR016181">
    <property type="entry name" value="Acyl_CoA_acyltransferase"/>
</dbReference>
<keyword evidence="5" id="KW-1185">Reference proteome</keyword>
<name>K0KEW2_WICCF</name>
<dbReference type="SUPFAM" id="SSF55729">
    <property type="entry name" value="Acyl-CoA N-acyltransferases (Nat)"/>
    <property type="match status" value="1"/>
</dbReference>
<dbReference type="EMBL" id="CAIF01000020">
    <property type="protein sequence ID" value="CCH41486.1"/>
    <property type="molecule type" value="Genomic_DNA"/>
</dbReference>